<dbReference type="InterPro" id="IPR013083">
    <property type="entry name" value="Znf_RING/FYVE/PHD"/>
</dbReference>
<keyword evidence="2" id="KW-0863">Zinc-finger</keyword>
<dbReference type="Pfam" id="PF00628">
    <property type="entry name" value="PHD"/>
    <property type="match status" value="1"/>
</dbReference>
<evidence type="ECO:0000313" key="7">
    <source>
        <dbReference type="EnsemblMetazoa" id="ASIC007990-PA"/>
    </source>
</evidence>
<evidence type="ECO:0000259" key="5">
    <source>
        <dbReference type="SMART" id="SM00249"/>
    </source>
</evidence>
<organism evidence="6">
    <name type="scientific">Anopheles sinensis</name>
    <name type="common">Mosquito</name>
    <dbReference type="NCBI Taxonomy" id="74873"/>
    <lineage>
        <taxon>Eukaryota</taxon>
        <taxon>Metazoa</taxon>
        <taxon>Ecdysozoa</taxon>
        <taxon>Arthropoda</taxon>
        <taxon>Hexapoda</taxon>
        <taxon>Insecta</taxon>
        <taxon>Pterygota</taxon>
        <taxon>Neoptera</taxon>
        <taxon>Endopterygota</taxon>
        <taxon>Diptera</taxon>
        <taxon>Nematocera</taxon>
        <taxon>Culicoidea</taxon>
        <taxon>Culicidae</taxon>
        <taxon>Anophelinae</taxon>
        <taxon>Anopheles</taxon>
    </lineage>
</organism>
<evidence type="ECO:0000256" key="4">
    <source>
        <dbReference type="SAM" id="MobiDB-lite"/>
    </source>
</evidence>
<dbReference type="EnsemblMetazoa" id="ASIC007990-RA">
    <property type="protein sequence ID" value="ASIC007990-PA"/>
    <property type="gene ID" value="ASIC007990"/>
</dbReference>
<dbReference type="VEuPathDB" id="VectorBase:ASIC007990"/>
<keyword evidence="8" id="KW-1185">Reference proteome</keyword>
<keyword evidence="1" id="KW-0479">Metal-binding</keyword>
<evidence type="ECO:0000256" key="1">
    <source>
        <dbReference type="ARBA" id="ARBA00022723"/>
    </source>
</evidence>
<dbReference type="EMBL" id="ATLV01015558">
    <property type="status" value="NOT_ANNOTATED_CDS"/>
    <property type="molecule type" value="Genomic_DNA"/>
</dbReference>
<feature type="compositionally biased region" description="Low complexity" evidence="4">
    <location>
        <begin position="81"/>
        <end position="97"/>
    </location>
</feature>
<dbReference type="InterPro" id="IPR019787">
    <property type="entry name" value="Znf_PHD-finger"/>
</dbReference>
<dbReference type="AlphaFoldDB" id="A0A084VRA0"/>
<evidence type="ECO:0000313" key="8">
    <source>
        <dbReference type="Proteomes" id="UP000030765"/>
    </source>
</evidence>
<sequence length="114" mass="12196">MSEVCYLCGRPTSTVNRVECDGRSAWGHLKCVQEDGTVFSRDWLCPRCDPRAQKPGDHETAVPPVSVSSPTEPELGHSKAGEASGAGAAAKCAWKSKGTWRTQAWPNKGVGHST</sequence>
<dbReference type="CDD" id="cd15489">
    <property type="entry name" value="PHD_SF"/>
    <property type="match status" value="1"/>
</dbReference>
<dbReference type="EMBL" id="KE525022">
    <property type="protein sequence ID" value="KFB40494.1"/>
    <property type="molecule type" value="Genomic_DNA"/>
</dbReference>
<dbReference type="InterPro" id="IPR001965">
    <property type="entry name" value="Znf_PHD"/>
</dbReference>
<reference evidence="7" key="2">
    <citation type="submission" date="2020-05" db="UniProtKB">
        <authorList>
            <consortium name="EnsemblMetazoa"/>
        </authorList>
    </citation>
    <scope>IDENTIFICATION</scope>
</reference>
<gene>
    <name evidence="6" type="ORF">ZHAS_00007990</name>
</gene>
<accession>A0A084VRA0</accession>
<feature type="domain" description="Zinc finger PHD-type" evidence="5">
    <location>
        <begin position="4"/>
        <end position="49"/>
    </location>
</feature>
<dbReference type="Proteomes" id="UP000030765">
    <property type="component" value="Unassembled WGS sequence"/>
</dbReference>
<evidence type="ECO:0000313" key="6">
    <source>
        <dbReference type="EMBL" id="KFB40494.1"/>
    </source>
</evidence>
<dbReference type="SMART" id="SM00249">
    <property type="entry name" value="PHD"/>
    <property type="match status" value="1"/>
</dbReference>
<proteinExistence type="predicted"/>
<dbReference type="SUPFAM" id="SSF57903">
    <property type="entry name" value="FYVE/PHD zinc finger"/>
    <property type="match status" value="1"/>
</dbReference>
<reference evidence="6 8" key="1">
    <citation type="journal article" date="2014" name="BMC Genomics">
        <title>Genome sequence of Anopheles sinensis provides insight into genetics basis of mosquito competence for malaria parasites.</title>
        <authorList>
            <person name="Zhou D."/>
            <person name="Zhang D."/>
            <person name="Ding G."/>
            <person name="Shi L."/>
            <person name="Hou Q."/>
            <person name="Ye Y."/>
            <person name="Xu Y."/>
            <person name="Zhou H."/>
            <person name="Xiong C."/>
            <person name="Li S."/>
            <person name="Yu J."/>
            <person name="Hong S."/>
            <person name="Yu X."/>
            <person name="Zou P."/>
            <person name="Chen C."/>
            <person name="Chang X."/>
            <person name="Wang W."/>
            <person name="Lv Y."/>
            <person name="Sun Y."/>
            <person name="Ma L."/>
            <person name="Shen B."/>
            <person name="Zhu C."/>
        </authorList>
    </citation>
    <scope>NUCLEOTIDE SEQUENCE [LARGE SCALE GENOMIC DNA]</scope>
</reference>
<feature type="region of interest" description="Disordered" evidence="4">
    <location>
        <begin position="52"/>
        <end position="114"/>
    </location>
</feature>
<keyword evidence="3" id="KW-0862">Zinc</keyword>
<dbReference type="InterPro" id="IPR011011">
    <property type="entry name" value="Znf_FYVE_PHD"/>
</dbReference>
<dbReference type="Gene3D" id="3.30.40.10">
    <property type="entry name" value="Zinc/RING finger domain, C3HC4 (zinc finger)"/>
    <property type="match status" value="1"/>
</dbReference>
<evidence type="ECO:0000256" key="3">
    <source>
        <dbReference type="ARBA" id="ARBA00022833"/>
    </source>
</evidence>
<evidence type="ECO:0000256" key="2">
    <source>
        <dbReference type="ARBA" id="ARBA00022771"/>
    </source>
</evidence>
<dbReference type="GO" id="GO:0008270">
    <property type="term" value="F:zinc ion binding"/>
    <property type="evidence" value="ECO:0007669"/>
    <property type="project" value="UniProtKB-KW"/>
</dbReference>
<name>A0A084VRA0_ANOSI</name>
<protein>
    <submittedName>
        <fullName evidence="7">PHD domain-containing protein</fullName>
    </submittedName>
</protein>